<dbReference type="EMBL" id="MU004192">
    <property type="protein sequence ID" value="KAF2493439.1"/>
    <property type="molecule type" value="Genomic_DNA"/>
</dbReference>
<reference evidence="1" key="1">
    <citation type="journal article" date="2020" name="Stud. Mycol.">
        <title>101 Dothideomycetes genomes: a test case for predicting lifestyles and emergence of pathogens.</title>
        <authorList>
            <person name="Haridas S."/>
            <person name="Albert R."/>
            <person name="Binder M."/>
            <person name="Bloem J."/>
            <person name="Labutti K."/>
            <person name="Salamov A."/>
            <person name="Andreopoulos B."/>
            <person name="Baker S."/>
            <person name="Barry K."/>
            <person name="Bills G."/>
            <person name="Bluhm B."/>
            <person name="Cannon C."/>
            <person name="Castanera R."/>
            <person name="Culley D."/>
            <person name="Daum C."/>
            <person name="Ezra D."/>
            <person name="Gonzalez J."/>
            <person name="Henrissat B."/>
            <person name="Kuo A."/>
            <person name="Liang C."/>
            <person name="Lipzen A."/>
            <person name="Lutzoni F."/>
            <person name="Magnuson J."/>
            <person name="Mondo S."/>
            <person name="Nolan M."/>
            <person name="Ohm R."/>
            <person name="Pangilinan J."/>
            <person name="Park H.-J."/>
            <person name="Ramirez L."/>
            <person name="Alfaro M."/>
            <person name="Sun H."/>
            <person name="Tritt A."/>
            <person name="Yoshinaga Y."/>
            <person name="Zwiers L.-H."/>
            <person name="Turgeon B."/>
            <person name="Goodwin S."/>
            <person name="Spatafora J."/>
            <person name="Crous P."/>
            <person name="Grigoriev I."/>
        </authorList>
    </citation>
    <scope>NUCLEOTIDE SEQUENCE</scope>
    <source>
        <strain evidence="1">CBS 269.34</strain>
    </source>
</reference>
<dbReference type="InterPro" id="IPR029062">
    <property type="entry name" value="Class_I_gatase-like"/>
</dbReference>
<gene>
    <name evidence="1" type="ORF">BU16DRAFT_513350</name>
</gene>
<dbReference type="OrthoDB" id="543156at2759"/>
<dbReference type="PANTHER" id="PTHR43068">
    <property type="entry name" value="SLR1854 PROTEIN"/>
    <property type="match status" value="1"/>
</dbReference>
<protein>
    <submittedName>
        <fullName evidence="1">Class I glutamine amidotransferase-like protein</fullName>
    </submittedName>
</protein>
<dbReference type="PANTHER" id="PTHR43068:SF1">
    <property type="entry name" value="SLR1854 PROTEIN"/>
    <property type="match status" value="1"/>
</dbReference>
<dbReference type="Proteomes" id="UP000799750">
    <property type="component" value="Unassembled WGS sequence"/>
</dbReference>
<keyword evidence="1" id="KW-0808">Transferase</keyword>
<dbReference type="InterPro" id="IPR032633">
    <property type="entry name" value="ThiJ-like"/>
</dbReference>
<keyword evidence="1" id="KW-0315">Glutamine amidotransferase</keyword>
<name>A0A6A6QMU4_9PEZI</name>
<accession>A0A6A6QMU4</accession>
<evidence type="ECO:0000313" key="2">
    <source>
        <dbReference type="Proteomes" id="UP000799750"/>
    </source>
</evidence>
<keyword evidence="2" id="KW-1185">Reference proteome</keyword>
<dbReference type="AlphaFoldDB" id="A0A6A6QMU4"/>
<organism evidence="1 2">
    <name type="scientific">Lophium mytilinum</name>
    <dbReference type="NCBI Taxonomy" id="390894"/>
    <lineage>
        <taxon>Eukaryota</taxon>
        <taxon>Fungi</taxon>
        <taxon>Dikarya</taxon>
        <taxon>Ascomycota</taxon>
        <taxon>Pezizomycotina</taxon>
        <taxon>Dothideomycetes</taxon>
        <taxon>Pleosporomycetidae</taxon>
        <taxon>Mytilinidiales</taxon>
        <taxon>Mytilinidiaceae</taxon>
        <taxon>Lophium</taxon>
    </lineage>
</organism>
<dbReference type="Pfam" id="PF17124">
    <property type="entry name" value="ThiJ_like"/>
    <property type="match status" value="1"/>
</dbReference>
<dbReference type="Gene3D" id="3.40.50.880">
    <property type="match status" value="1"/>
</dbReference>
<evidence type="ECO:0000313" key="1">
    <source>
        <dbReference type="EMBL" id="KAF2493439.1"/>
    </source>
</evidence>
<dbReference type="GO" id="GO:0016740">
    <property type="term" value="F:transferase activity"/>
    <property type="evidence" value="ECO:0007669"/>
    <property type="project" value="UniProtKB-KW"/>
</dbReference>
<proteinExistence type="predicted"/>
<dbReference type="SUPFAM" id="SSF52317">
    <property type="entry name" value="Class I glutamine amidotransferase-like"/>
    <property type="match status" value="1"/>
</dbReference>
<sequence length="257" mass="27789">MASTTPKVIFLMADYGHDPTETAVPYAAFKDAGFDVSFATEVGKAPECDKKMLEGWTQKLLGANQATLNLYKEMSSASSFTSPISWSTPNFTLSPYNLVFLPGGHEKGVRQVIDSPVIQSQLAAYFPQTLKTSKSAKAVAAICHGVLGLSEAKGPDGKSVLYDVTTTALPGTMEQGIFWATRAVLGDYYKTYGAGSESVEAAVRGRMREPETQYKSSLSGSPFVVADEKYNYLSGRFPPDAQLLAEKAIELVREIVK</sequence>